<sequence length="271" mass="29848">MADIPRTALERVLARASELQTTTSEGVESVSEERLLEIAKEVGLDLAHVRQAIAEERARLPMAETESGMLLDSLGPASLGAQRTVPGTPDDILRRLDTWMPRMESLSTRRRLGDRQSWEPRRDPFGNFLRSFGVGGRRFDLVRVDQLTASVTAIDGARSVVRLDADIAGMRRMQRNQAVALVLALGLLYAVVAVPVLFLVSAGAGTGILAGLTAFVGGGGFLGWRALRRAYRNAVDRMHLRIEQLLDELEQDRMKEPPNLLQKVVTQITAR</sequence>
<organism evidence="3 4">
    <name type="scientific">Gemmatimonas groenlandica</name>
    <dbReference type="NCBI Taxonomy" id="2732249"/>
    <lineage>
        <taxon>Bacteria</taxon>
        <taxon>Pseudomonadati</taxon>
        <taxon>Gemmatimonadota</taxon>
        <taxon>Gemmatimonadia</taxon>
        <taxon>Gemmatimonadales</taxon>
        <taxon>Gemmatimonadaceae</taxon>
        <taxon>Gemmatimonas</taxon>
    </lineage>
</organism>
<keyword evidence="1" id="KW-0175">Coiled coil</keyword>
<keyword evidence="2" id="KW-0812">Transmembrane</keyword>
<evidence type="ECO:0000313" key="3">
    <source>
        <dbReference type="EMBL" id="QJR36317.1"/>
    </source>
</evidence>
<dbReference type="EMBL" id="CP053085">
    <property type="protein sequence ID" value="QJR36317.1"/>
    <property type="molecule type" value="Genomic_DNA"/>
</dbReference>
<protein>
    <submittedName>
        <fullName evidence="3">Uncharacterized protein</fullName>
    </submittedName>
</protein>
<gene>
    <name evidence="3" type="ORF">HKW67_12780</name>
</gene>
<feature type="coiled-coil region" evidence="1">
    <location>
        <begin position="228"/>
        <end position="255"/>
    </location>
</feature>
<accession>A0A6M4IS25</accession>
<name>A0A6M4IS25_9BACT</name>
<keyword evidence="4" id="KW-1185">Reference proteome</keyword>
<reference evidence="3 4" key="1">
    <citation type="submission" date="2020-05" db="EMBL/GenBank/DDBJ databases">
        <title>Complete genome sequence of Gemmatimonas greenlandica TET16.</title>
        <authorList>
            <person name="Zeng Y."/>
        </authorList>
    </citation>
    <scope>NUCLEOTIDE SEQUENCE [LARGE SCALE GENOMIC DNA]</scope>
    <source>
        <strain evidence="3 4">TET16</strain>
    </source>
</reference>
<evidence type="ECO:0000256" key="2">
    <source>
        <dbReference type="SAM" id="Phobius"/>
    </source>
</evidence>
<evidence type="ECO:0000256" key="1">
    <source>
        <dbReference type="SAM" id="Coils"/>
    </source>
</evidence>
<feature type="transmembrane region" description="Helical" evidence="2">
    <location>
        <begin position="208"/>
        <end position="227"/>
    </location>
</feature>
<feature type="transmembrane region" description="Helical" evidence="2">
    <location>
        <begin position="178"/>
        <end position="202"/>
    </location>
</feature>
<keyword evidence="2" id="KW-0472">Membrane</keyword>
<keyword evidence="2" id="KW-1133">Transmembrane helix</keyword>
<dbReference type="AlphaFoldDB" id="A0A6M4IS25"/>
<dbReference type="Proteomes" id="UP000500938">
    <property type="component" value="Chromosome"/>
</dbReference>
<evidence type="ECO:0000313" key="4">
    <source>
        <dbReference type="Proteomes" id="UP000500938"/>
    </source>
</evidence>
<dbReference type="RefSeq" id="WP_171225749.1">
    <property type="nucleotide sequence ID" value="NZ_CP053085.1"/>
</dbReference>
<dbReference type="KEGG" id="ggr:HKW67_12780"/>
<proteinExistence type="predicted"/>